<proteinExistence type="predicted"/>
<protein>
    <submittedName>
        <fullName evidence="1">Uncharacterized protein</fullName>
    </submittedName>
</protein>
<comment type="caution">
    <text evidence="1">The sequence shown here is derived from an EMBL/GenBank/DDBJ whole genome shotgun (WGS) entry which is preliminary data.</text>
</comment>
<accession>A0ABQ8WW70</accession>
<sequence>MTSNRFVVEFGFFRFGSRVQLTTFRIRPLTRPSKIWLAVENHRPFVGGRLARIFGAVGNGYEVEEADGGMAWHEKDIGMLGDWRPLVVLSK</sequence>
<organism evidence="1 2">
    <name type="scientific">Penicillium chrysogenum</name>
    <name type="common">Penicillium notatum</name>
    <dbReference type="NCBI Taxonomy" id="5076"/>
    <lineage>
        <taxon>Eukaryota</taxon>
        <taxon>Fungi</taxon>
        <taxon>Dikarya</taxon>
        <taxon>Ascomycota</taxon>
        <taxon>Pezizomycotina</taxon>
        <taxon>Eurotiomycetes</taxon>
        <taxon>Eurotiomycetidae</taxon>
        <taxon>Eurotiales</taxon>
        <taxon>Aspergillaceae</taxon>
        <taxon>Penicillium</taxon>
        <taxon>Penicillium chrysogenum species complex</taxon>
    </lineage>
</organism>
<evidence type="ECO:0000313" key="1">
    <source>
        <dbReference type="EMBL" id="KAJ5283287.1"/>
    </source>
</evidence>
<name>A0ABQ8WW70_PENCH</name>
<dbReference type="Proteomes" id="UP001220256">
    <property type="component" value="Unassembled WGS sequence"/>
</dbReference>
<dbReference type="EMBL" id="JAPVEB010000001">
    <property type="protein sequence ID" value="KAJ5283287.1"/>
    <property type="molecule type" value="Genomic_DNA"/>
</dbReference>
<evidence type="ECO:0000313" key="2">
    <source>
        <dbReference type="Proteomes" id="UP001220256"/>
    </source>
</evidence>
<reference evidence="1 2" key="1">
    <citation type="journal article" date="2023" name="IMA Fungus">
        <title>Comparative genomic study of the Penicillium genus elucidates a diverse pangenome and 15 lateral gene transfer events.</title>
        <authorList>
            <person name="Petersen C."/>
            <person name="Sorensen T."/>
            <person name="Nielsen M.R."/>
            <person name="Sondergaard T.E."/>
            <person name="Sorensen J.L."/>
            <person name="Fitzpatrick D.A."/>
            <person name="Frisvad J.C."/>
            <person name="Nielsen K.L."/>
        </authorList>
    </citation>
    <scope>NUCLEOTIDE SEQUENCE [LARGE SCALE GENOMIC DNA]</scope>
    <source>
        <strain evidence="1 2">IBT 3361</strain>
    </source>
</reference>
<keyword evidence="2" id="KW-1185">Reference proteome</keyword>
<gene>
    <name evidence="1" type="ORF">N7505_001267</name>
</gene>